<proteinExistence type="predicted"/>
<feature type="non-terminal residue" evidence="1">
    <location>
        <position position="1"/>
    </location>
</feature>
<gene>
    <name evidence="1" type="ORF">AFUS01_LOCUS4545</name>
</gene>
<keyword evidence="2" id="KW-1185">Reference proteome</keyword>
<reference evidence="1" key="1">
    <citation type="submission" date="2021-06" db="EMBL/GenBank/DDBJ databases">
        <authorList>
            <person name="Hodson N. C."/>
            <person name="Mongue J. A."/>
            <person name="Jaron S. K."/>
        </authorList>
    </citation>
    <scope>NUCLEOTIDE SEQUENCE</scope>
</reference>
<accession>A0A8J2JIX1</accession>
<evidence type="ECO:0000313" key="1">
    <source>
        <dbReference type="EMBL" id="CAG7704057.1"/>
    </source>
</evidence>
<dbReference type="AlphaFoldDB" id="A0A8J2JIX1"/>
<comment type="caution">
    <text evidence="1">The sequence shown here is derived from an EMBL/GenBank/DDBJ whole genome shotgun (WGS) entry which is preliminary data.</text>
</comment>
<sequence>AYLRLPRVYICISAVIFKAKLPLLDPCVKLQCSNVGADVWLKVAQCYPVLN</sequence>
<protein>
    <submittedName>
        <fullName evidence="1">Uncharacterized protein</fullName>
    </submittedName>
</protein>
<evidence type="ECO:0000313" key="2">
    <source>
        <dbReference type="Proteomes" id="UP000708208"/>
    </source>
</evidence>
<organism evidence="1 2">
    <name type="scientific">Allacma fusca</name>
    <dbReference type="NCBI Taxonomy" id="39272"/>
    <lineage>
        <taxon>Eukaryota</taxon>
        <taxon>Metazoa</taxon>
        <taxon>Ecdysozoa</taxon>
        <taxon>Arthropoda</taxon>
        <taxon>Hexapoda</taxon>
        <taxon>Collembola</taxon>
        <taxon>Symphypleona</taxon>
        <taxon>Sminthuridae</taxon>
        <taxon>Allacma</taxon>
    </lineage>
</organism>
<dbReference type="Proteomes" id="UP000708208">
    <property type="component" value="Unassembled WGS sequence"/>
</dbReference>
<dbReference type="EMBL" id="CAJVCH010028455">
    <property type="protein sequence ID" value="CAG7704057.1"/>
    <property type="molecule type" value="Genomic_DNA"/>
</dbReference>
<name>A0A8J2JIX1_9HEXA</name>